<proteinExistence type="predicted"/>
<dbReference type="Gene3D" id="3.30.300.200">
    <property type="match status" value="1"/>
</dbReference>
<dbReference type="InterPro" id="IPR049026">
    <property type="entry name" value="Gp6-like_N"/>
</dbReference>
<accession>A0A6J5LD78</accession>
<sequence length="610" mass="67163">MAANTSLSLTSLDFDTLKANFKGFLTSQPQFKDFNFEGSNMNVLLDVMSYNTYLNSFYLNMVSSEMFMDTAQKYDSVVSHAKELNYLPKSAKSSLATVYFDASTIGITPPFSIPKGVTFSGTNSNGVFTFSTNQLHNYQSANSTYTVTGLNLYEGVYTTDVFVVDYTVESQRFLLTNQNIDIDSLTVTVSESGNDTVFTRVQTLFGLSEISNVYFLQGAQNGLYEVVFGDGLFGRKPDNLAVLSIEYRVCSGPMADGIDSFLCTMDLGQINGGTASISTPVASAISSGGADPESIESIRFSAPRYFATQQRALASDDYSSLVLDNYGGQIDAVSVYGGETLEPKQYGRVVVSLKPMGGTVTPNYLKNEISSFLKAYTSLPTRIIIADPEYFYLGINTVVQYEKVSTTKLVTEIQSLIVNSIDTWGQDNLGQFGTDFRYSKFVAAIDAVDPSLTSNNTDVYMIKRLAPLLGYASGFSISFNNAASIEQTSPGYTKNKPFHDEPVLTSTKFTYLDDDGNSWENCFFRDDNLGKIVIYSVIDGEFTVINPLIGLVNYTTGRVDIQKFIATYYDQYIAIKYRTLNKDVIIGQNAIALIDINSYDVNVSVIETLK</sequence>
<reference evidence="2" key="1">
    <citation type="submission" date="2020-04" db="EMBL/GenBank/DDBJ databases">
        <authorList>
            <person name="Chiriac C."/>
            <person name="Salcher M."/>
            <person name="Ghai R."/>
            <person name="Kavagutti S V."/>
        </authorList>
    </citation>
    <scope>NUCLEOTIDE SEQUENCE</scope>
</reference>
<organism evidence="2">
    <name type="scientific">uncultured Caudovirales phage</name>
    <dbReference type="NCBI Taxonomy" id="2100421"/>
    <lineage>
        <taxon>Viruses</taxon>
        <taxon>Duplodnaviria</taxon>
        <taxon>Heunggongvirae</taxon>
        <taxon>Uroviricota</taxon>
        <taxon>Caudoviricetes</taxon>
        <taxon>Peduoviridae</taxon>
        <taxon>Maltschvirus</taxon>
        <taxon>Maltschvirus maltsch</taxon>
    </lineage>
</organism>
<name>A0A6J5LD78_9CAUD</name>
<dbReference type="Pfam" id="PF21379">
    <property type="entry name" value="Gp6-like_1st"/>
    <property type="match status" value="1"/>
</dbReference>
<evidence type="ECO:0000259" key="1">
    <source>
        <dbReference type="Pfam" id="PF21379"/>
    </source>
</evidence>
<gene>
    <name evidence="2" type="ORF">UFOVP132_103</name>
</gene>
<evidence type="ECO:0000313" key="2">
    <source>
        <dbReference type="EMBL" id="CAB4131472.1"/>
    </source>
</evidence>
<feature type="domain" description="Baseplate wedge protein gp6-like N-terminal helical" evidence="1">
    <location>
        <begin position="14"/>
        <end position="86"/>
    </location>
</feature>
<protein>
    <submittedName>
        <fullName evidence="2">Baseplate wedge subunit</fullName>
    </submittedName>
</protein>
<dbReference type="EMBL" id="LR796247">
    <property type="protein sequence ID" value="CAB4131472.1"/>
    <property type="molecule type" value="Genomic_DNA"/>
</dbReference>